<evidence type="ECO:0000313" key="3">
    <source>
        <dbReference type="Proteomes" id="UP001501490"/>
    </source>
</evidence>
<reference evidence="3" key="1">
    <citation type="journal article" date="2019" name="Int. J. Syst. Evol. Microbiol.">
        <title>The Global Catalogue of Microorganisms (GCM) 10K type strain sequencing project: providing services to taxonomists for standard genome sequencing and annotation.</title>
        <authorList>
            <consortium name="The Broad Institute Genomics Platform"/>
            <consortium name="The Broad Institute Genome Sequencing Center for Infectious Disease"/>
            <person name="Wu L."/>
            <person name="Ma J."/>
        </authorList>
    </citation>
    <scope>NUCLEOTIDE SEQUENCE [LARGE SCALE GENOMIC DNA]</scope>
    <source>
        <strain evidence="3">JCM 16929</strain>
    </source>
</reference>
<dbReference type="Pfam" id="PF19457">
    <property type="entry name" value="DUF5994"/>
    <property type="match status" value="1"/>
</dbReference>
<evidence type="ECO:0000256" key="1">
    <source>
        <dbReference type="SAM" id="MobiDB-lite"/>
    </source>
</evidence>
<sequence>MSVSELAAPPNDRTSPTAVTLPAPRRSNTPVEKHPLRLQLAASIGRGALDGAWWPYSRDLAVEAVALVDHFPAGYDRICHIAYSTPDWDVSRRRLTATKGYVRLGSFPHDDTHRVILVGVSAHAEQILQLLVVPFDCDARAARHAMRTAATPSNSKSATTILLESQDQDRADLLLHWDDDGGTAPSSGN</sequence>
<dbReference type="EMBL" id="BAABAB010000045">
    <property type="protein sequence ID" value="GAA3637737.1"/>
    <property type="molecule type" value="Genomic_DNA"/>
</dbReference>
<protein>
    <submittedName>
        <fullName evidence="2">DUF5994 family protein</fullName>
    </submittedName>
</protein>
<gene>
    <name evidence="2" type="ORF">GCM10022236_45320</name>
</gene>
<evidence type="ECO:0000313" key="2">
    <source>
        <dbReference type="EMBL" id="GAA3637737.1"/>
    </source>
</evidence>
<name>A0ABP7AQD8_9ACTN</name>
<dbReference type="InterPro" id="IPR046036">
    <property type="entry name" value="DUF5994"/>
</dbReference>
<accession>A0ABP7AQD8</accession>
<feature type="region of interest" description="Disordered" evidence="1">
    <location>
        <begin position="1"/>
        <end position="32"/>
    </location>
</feature>
<dbReference type="Proteomes" id="UP001501490">
    <property type="component" value="Unassembled WGS sequence"/>
</dbReference>
<comment type="caution">
    <text evidence="2">The sequence shown here is derived from an EMBL/GenBank/DDBJ whole genome shotgun (WGS) entry which is preliminary data.</text>
</comment>
<proteinExistence type="predicted"/>
<keyword evidence="3" id="KW-1185">Reference proteome</keyword>
<organism evidence="2 3">
    <name type="scientific">Microlunatus ginsengisoli</name>
    <dbReference type="NCBI Taxonomy" id="363863"/>
    <lineage>
        <taxon>Bacteria</taxon>
        <taxon>Bacillati</taxon>
        <taxon>Actinomycetota</taxon>
        <taxon>Actinomycetes</taxon>
        <taxon>Propionibacteriales</taxon>
        <taxon>Propionibacteriaceae</taxon>
        <taxon>Microlunatus</taxon>
    </lineage>
</organism>